<reference evidence="1 2" key="1">
    <citation type="journal article" date="2021" name="Nat. Commun.">
        <title>Genetic determinants of endophytism in the Arabidopsis root mycobiome.</title>
        <authorList>
            <person name="Mesny F."/>
            <person name="Miyauchi S."/>
            <person name="Thiergart T."/>
            <person name="Pickel B."/>
            <person name="Atanasova L."/>
            <person name="Karlsson M."/>
            <person name="Huettel B."/>
            <person name="Barry K.W."/>
            <person name="Haridas S."/>
            <person name="Chen C."/>
            <person name="Bauer D."/>
            <person name="Andreopoulos W."/>
            <person name="Pangilinan J."/>
            <person name="LaButti K."/>
            <person name="Riley R."/>
            <person name="Lipzen A."/>
            <person name="Clum A."/>
            <person name="Drula E."/>
            <person name="Henrissat B."/>
            <person name="Kohler A."/>
            <person name="Grigoriev I.V."/>
            <person name="Martin F.M."/>
            <person name="Hacquard S."/>
        </authorList>
    </citation>
    <scope>NUCLEOTIDE SEQUENCE [LARGE SCALE GENOMIC DNA]</scope>
    <source>
        <strain evidence="1 2">MPI-SDFR-AT-0079</strain>
    </source>
</reference>
<dbReference type="EMBL" id="JAGIZQ010000003">
    <property type="protein sequence ID" value="KAH6637255.1"/>
    <property type="molecule type" value="Genomic_DNA"/>
</dbReference>
<evidence type="ECO:0000313" key="1">
    <source>
        <dbReference type="EMBL" id="KAH6637255.1"/>
    </source>
</evidence>
<name>A0ACB7PH08_9PEZI</name>
<comment type="caution">
    <text evidence="1">The sequence shown here is derived from an EMBL/GenBank/DDBJ whole genome shotgun (WGS) entry which is preliminary data.</text>
</comment>
<gene>
    <name evidence="1" type="ORF">F5144DRAFT_570051</name>
</gene>
<dbReference type="Proteomes" id="UP000724584">
    <property type="component" value="Unassembled WGS sequence"/>
</dbReference>
<protein>
    <submittedName>
        <fullName evidence="1">Uncharacterized protein</fullName>
    </submittedName>
</protein>
<proteinExistence type="predicted"/>
<accession>A0ACB7PH08</accession>
<evidence type="ECO:0000313" key="2">
    <source>
        <dbReference type="Proteomes" id="UP000724584"/>
    </source>
</evidence>
<keyword evidence="2" id="KW-1185">Reference proteome</keyword>
<organism evidence="1 2">
    <name type="scientific">Chaetomium tenue</name>
    <dbReference type="NCBI Taxonomy" id="1854479"/>
    <lineage>
        <taxon>Eukaryota</taxon>
        <taxon>Fungi</taxon>
        <taxon>Dikarya</taxon>
        <taxon>Ascomycota</taxon>
        <taxon>Pezizomycotina</taxon>
        <taxon>Sordariomycetes</taxon>
        <taxon>Sordariomycetidae</taxon>
        <taxon>Sordariales</taxon>
        <taxon>Chaetomiaceae</taxon>
        <taxon>Chaetomium</taxon>
    </lineage>
</organism>
<sequence length="236" mass="25223">MATSQELHITDPAQLQALSLPTKLSDLGLAHNTATHKKTTTQQAMPPLRLALLQPLADPATLAACYDPPARTTHHCGSWDQALDISPLAKAWRQALAKAPPASHITFDLRLPGVVLRLPKRVGGGQAPTRMVHWKPNAHGIERALGIPPHTVTQLVVTIATAARMRVPADLLFKVSYTGEQGIPAENMKMLRTLLEGFATAKGTVSTHTVDVGEANEDARSVGKARAGRCGIQCSL</sequence>